<organism evidence="1 2">
    <name type="scientific">Candidatus Portnoybacteria bacterium CG11_big_fil_rev_8_21_14_0_20_40_15</name>
    <dbReference type="NCBI Taxonomy" id="1974817"/>
    <lineage>
        <taxon>Bacteria</taxon>
        <taxon>Candidatus Portnoyibacteriota</taxon>
    </lineage>
</organism>
<gene>
    <name evidence="1" type="ORF">COV84_04490</name>
</gene>
<dbReference type="EMBL" id="PCVO01000068">
    <property type="protein sequence ID" value="PIQ74825.1"/>
    <property type="molecule type" value="Genomic_DNA"/>
</dbReference>
<protein>
    <submittedName>
        <fullName evidence="1">Uncharacterized protein</fullName>
    </submittedName>
</protein>
<evidence type="ECO:0000313" key="1">
    <source>
        <dbReference type="EMBL" id="PIQ74825.1"/>
    </source>
</evidence>
<dbReference type="Proteomes" id="UP000229317">
    <property type="component" value="Unassembled WGS sequence"/>
</dbReference>
<comment type="caution">
    <text evidence="1">The sequence shown here is derived from an EMBL/GenBank/DDBJ whole genome shotgun (WGS) entry which is preliminary data.</text>
</comment>
<proteinExistence type="predicted"/>
<name>A0A2H0KU45_9BACT</name>
<reference evidence="1 2" key="1">
    <citation type="submission" date="2017-09" db="EMBL/GenBank/DDBJ databases">
        <title>Depth-based differentiation of microbial function through sediment-hosted aquifers and enrichment of novel symbionts in the deep terrestrial subsurface.</title>
        <authorList>
            <person name="Probst A.J."/>
            <person name="Ladd B."/>
            <person name="Jarett J.K."/>
            <person name="Geller-Mcgrath D.E."/>
            <person name="Sieber C.M."/>
            <person name="Emerson J.B."/>
            <person name="Anantharaman K."/>
            <person name="Thomas B.C."/>
            <person name="Malmstrom R."/>
            <person name="Stieglmeier M."/>
            <person name="Klingl A."/>
            <person name="Woyke T."/>
            <person name="Ryan C.M."/>
            <person name="Banfield J.F."/>
        </authorList>
    </citation>
    <scope>NUCLEOTIDE SEQUENCE [LARGE SCALE GENOMIC DNA]</scope>
    <source>
        <strain evidence="1">CG11_big_fil_rev_8_21_14_0_20_40_15</strain>
    </source>
</reference>
<accession>A0A2H0KU45</accession>
<sequence>TLSFYKLNGGGYLSEPGQSKPFIFAVFVVKIIKIKEISFLWKSPCSLPALPTVRQAAGRLNG</sequence>
<feature type="non-terminal residue" evidence="1">
    <location>
        <position position="1"/>
    </location>
</feature>
<evidence type="ECO:0000313" key="2">
    <source>
        <dbReference type="Proteomes" id="UP000229317"/>
    </source>
</evidence>
<dbReference type="AlphaFoldDB" id="A0A2H0KU45"/>